<sequence>MIRRHNTRIRLERFNKHITFATFPMPGIKPGQEPGVKCLNVISDYFTRYAEAYPISDIQKSTVARVLIDFISRPDLSTQTVVLIFLSATMNEVHDIVADIFEFRTLA</sequence>
<comment type="caution">
    <text evidence="1">The sequence shown here is derived from an EMBL/GenBank/DDBJ whole genome shotgun (WGS) entry which is preliminary data.</text>
</comment>
<evidence type="ECO:0000313" key="2">
    <source>
        <dbReference type="Proteomes" id="UP001054837"/>
    </source>
</evidence>
<reference evidence="1 2" key="1">
    <citation type="submission" date="2021-06" db="EMBL/GenBank/DDBJ databases">
        <title>Caerostris darwini draft genome.</title>
        <authorList>
            <person name="Kono N."/>
            <person name="Arakawa K."/>
        </authorList>
    </citation>
    <scope>NUCLEOTIDE SEQUENCE [LARGE SCALE GENOMIC DNA]</scope>
</reference>
<keyword evidence="2" id="KW-1185">Reference proteome</keyword>
<dbReference type="Proteomes" id="UP001054837">
    <property type="component" value="Unassembled WGS sequence"/>
</dbReference>
<proteinExistence type="predicted"/>
<dbReference type="SUPFAM" id="SSF53098">
    <property type="entry name" value="Ribonuclease H-like"/>
    <property type="match status" value="1"/>
</dbReference>
<dbReference type="InterPro" id="IPR012337">
    <property type="entry name" value="RNaseH-like_sf"/>
</dbReference>
<protein>
    <submittedName>
        <fullName evidence="1">Uncharacterized protein</fullName>
    </submittedName>
</protein>
<accession>A0AAV4QIA2</accession>
<evidence type="ECO:0000313" key="1">
    <source>
        <dbReference type="EMBL" id="GIY08046.1"/>
    </source>
</evidence>
<gene>
    <name evidence="1" type="ORF">CDAR_83671</name>
</gene>
<name>A0AAV4QIA2_9ARAC</name>
<dbReference type="AlphaFoldDB" id="A0AAV4QIA2"/>
<dbReference type="EMBL" id="BPLQ01004430">
    <property type="protein sequence ID" value="GIY08046.1"/>
    <property type="molecule type" value="Genomic_DNA"/>
</dbReference>
<organism evidence="1 2">
    <name type="scientific">Caerostris darwini</name>
    <dbReference type="NCBI Taxonomy" id="1538125"/>
    <lineage>
        <taxon>Eukaryota</taxon>
        <taxon>Metazoa</taxon>
        <taxon>Ecdysozoa</taxon>
        <taxon>Arthropoda</taxon>
        <taxon>Chelicerata</taxon>
        <taxon>Arachnida</taxon>
        <taxon>Araneae</taxon>
        <taxon>Araneomorphae</taxon>
        <taxon>Entelegynae</taxon>
        <taxon>Araneoidea</taxon>
        <taxon>Araneidae</taxon>
        <taxon>Caerostris</taxon>
    </lineage>
</organism>